<dbReference type="Pfam" id="PF12698">
    <property type="entry name" value="ABC2_membrane_3"/>
    <property type="match status" value="1"/>
</dbReference>
<sequence length="393" mass="41866">MAAKLVYLKLELKRAFKRLPHMAAGAIVLMAMLGTIAFAASKLLYGETTLERVTIGVVLPEEDRFARQLVRMLGTYDSVRSVCEFSFMDSSEAEKQLRDGEIFGIMNVPEGLVQGIMDGTNIPVTITLPQGNALENRVFKELTSAGARTLGSAQAGIYAGDQLLLNYDLAGGIGQLEADLNRIYMAYSLPRADLFEHVKVSATGDVDTLEFYGISAFVLYLLLAAIPVSGYLAPESRVMSQKLSLAGIGPWMATAARLAGLGALLLAAALPAALGALKFGVLEFSWLMLPALAAVCLAAAALVLFCYEAAGTLMGGVMLLFLGAVLLLFLSGGFLPLVFLPVQIRSLAPFLPTTTLMNGAKMIVTGAYGLAGWMQLGVMTAAFYSLTVGVRRR</sequence>
<dbReference type="Proteomes" id="UP000283880">
    <property type="component" value="Unassembled WGS sequence"/>
</dbReference>
<evidence type="ECO:0000259" key="7">
    <source>
        <dbReference type="Pfam" id="PF12698"/>
    </source>
</evidence>
<reference evidence="8 9" key="1">
    <citation type="submission" date="2018-08" db="EMBL/GenBank/DDBJ databases">
        <title>A genome reference for cultivated species of the human gut microbiota.</title>
        <authorList>
            <person name="Zou Y."/>
            <person name="Xue W."/>
            <person name="Luo G."/>
        </authorList>
    </citation>
    <scope>NUCLEOTIDE SEQUENCE [LARGE SCALE GENOMIC DNA]</scope>
    <source>
        <strain evidence="8 9">AF04-15</strain>
    </source>
</reference>
<dbReference type="RefSeq" id="WP_117778243.1">
    <property type="nucleotide sequence ID" value="NZ_JAWRJJ010000317.1"/>
</dbReference>
<name>A0A413F7G6_9FIRM</name>
<feature type="transmembrane region" description="Helical" evidence="6">
    <location>
        <begin position="286"/>
        <end position="307"/>
    </location>
</feature>
<feature type="transmembrane region" description="Helical" evidence="6">
    <location>
        <begin position="211"/>
        <end position="233"/>
    </location>
</feature>
<dbReference type="InterPro" id="IPR051449">
    <property type="entry name" value="ABC-2_transporter_component"/>
</dbReference>
<dbReference type="AlphaFoldDB" id="A0A413F7G6"/>
<comment type="subcellular location">
    <subcellularLocation>
        <location evidence="1">Cell membrane</location>
        <topology evidence="1">Multi-pass membrane protein</topology>
    </subcellularLocation>
</comment>
<gene>
    <name evidence="8" type="ORF">DWV29_26390</name>
</gene>
<feature type="transmembrane region" description="Helical" evidence="6">
    <location>
        <begin position="319"/>
        <end position="342"/>
    </location>
</feature>
<protein>
    <submittedName>
        <fullName evidence="8">ABC transporter permease</fullName>
    </submittedName>
</protein>
<evidence type="ECO:0000256" key="6">
    <source>
        <dbReference type="SAM" id="Phobius"/>
    </source>
</evidence>
<dbReference type="InterPro" id="IPR013525">
    <property type="entry name" value="ABC2_TM"/>
</dbReference>
<evidence type="ECO:0000313" key="9">
    <source>
        <dbReference type="Proteomes" id="UP000283880"/>
    </source>
</evidence>
<dbReference type="GO" id="GO:0005886">
    <property type="term" value="C:plasma membrane"/>
    <property type="evidence" value="ECO:0007669"/>
    <property type="project" value="UniProtKB-SubCell"/>
</dbReference>
<dbReference type="Gene3D" id="3.40.1710.10">
    <property type="entry name" value="abc type-2 transporter like domain"/>
    <property type="match status" value="1"/>
</dbReference>
<evidence type="ECO:0000313" key="8">
    <source>
        <dbReference type="EMBL" id="RGX21692.1"/>
    </source>
</evidence>
<dbReference type="PANTHER" id="PTHR30294">
    <property type="entry name" value="MEMBRANE COMPONENT OF ABC TRANSPORTER YHHJ-RELATED"/>
    <property type="match status" value="1"/>
</dbReference>
<evidence type="ECO:0000256" key="3">
    <source>
        <dbReference type="ARBA" id="ARBA00022692"/>
    </source>
</evidence>
<dbReference type="EMBL" id="QSBM01000030">
    <property type="protein sequence ID" value="RGX21692.1"/>
    <property type="molecule type" value="Genomic_DNA"/>
</dbReference>
<evidence type="ECO:0000256" key="4">
    <source>
        <dbReference type="ARBA" id="ARBA00022989"/>
    </source>
</evidence>
<keyword evidence="2" id="KW-1003">Cell membrane</keyword>
<keyword evidence="5 6" id="KW-0472">Membrane</keyword>
<feature type="transmembrane region" description="Helical" evidence="6">
    <location>
        <begin position="362"/>
        <end position="386"/>
    </location>
</feature>
<dbReference type="GO" id="GO:0140359">
    <property type="term" value="F:ABC-type transporter activity"/>
    <property type="evidence" value="ECO:0007669"/>
    <property type="project" value="InterPro"/>
</dbReference>
<dbReference type="OrthoDB" id="2067958at2"/>
<evidence type="ECO:0000256" key="1">
    <source>
        <dbReference type="ARBA" id="ARBA00004651"/>
    </source>
</evidence>
<keyword evidence="3 6" id="KW-0812">Transmembrane</keyword>
<comment type="caution">
    <text evidence="8">The sequence shown here is derived from an EMBL/GenBank/DDBJ whole genome shotgun (WGS) entry which is preliminary data.</text>
</comment>
<feature type="domain" description="ABC-2 type transporter transmembrane" evidence="7">
    <location>
        <begin position="26"/>
        <end position="386"/>
    </location>
</feature>
<organism evidence="8 9">
    <name type="scientific">Enterocloster asparagiformis</name>
    <dbReference type="NCBI Taxonomy" id="333367"/>
    <lineage>
        <taxon>Bacteria</taxon>
        <taxon>Bacillati</taxon>
        <taxon>Bacillota</taxon>
        <taxon>Clostridia</taxon>
        <taxon>Lachnospirales</taxon>
        <taxon>Lachnospiraceae</taxon>
        <taxon>Enterocloster</taxon>
    </lineage>
</organism>
<accession>A0A413F7G6</accession>
<dbReference type="PANTHER" id="PTHR30294:SF38">
    <property type="entry name" value="TRANSPORT PERMEASE PROTEIN"/>
    <property type="match status" value="1"/>
</dbReference>
<evidence type="ECO:0000256" key="5">
    <source>
        <dbReference type="ARBA" id="ARBA00023136"/>
    </source>
</evidence>
<feature type="transmembrane region" description="Helical" evidence="6">
    <location>
        <begin position="254"/>
        <end position="274"/>
    </location>
</feature>
<evidence type="ECO:0000256" key="2">
    <source>
        <dbReference type="ARBA" id="ARBA00022475"/>
    </source>
</evidence>
<keyword evidence="4 6" id="KW-1133">Transmembrane helix</keyword>
<proteinExistence type="predicted"/>